<comment type="caution">
    <text evidence="2">The sequence shown here is derived from an EMBL/GenBank/DDBJ whole genome shotgun (WGS) entry which is preliminary data.</text>
</comment>
<protein>
    <recommendedName>
        <fullName evidence="4">MFS transporter</fullName>
    </recommendedName>
</protein>
<keyword evidence="1" id="KW-0812">Transmembrane</keyword>
<name>A0ABS1LB92_9ACTN</name>
<dbReference type="EMBL" id="JAERSG010000004">
    <property type="protein sequence ID" value="MBL0748678.1"/>
    <property type="molecule type" value="Genomic_DNA"/>
</dbReference>
<sequence length="102" mass="10325">MVGILDRVSRGRLALVVALAGIASVLTAASATPTMTTQALVVLTALSAAAALTGVQHTLTLPGAGQRTLRPPRRAAAVPLVLAGRTTDVVHHPVRPRAPGLV</sequence>
<accession>A0ABS1LB92</accession>
<keyword evidence="1" id="KW-1133">Transmembrane helix</keyword>
<evidence type="ECO:0000256" key="1">
    <source>
        <dbReference type="SAM" id="Phobius"/>
    </source>
</evidence>
<keyword evidence="1" id="KW-0472">Membrane</keyword>
<dbReference type="Proteomes" id="UP000636918">
    <property type="component" value="Unassembled WGS sequence"/>
</dbReference>
<evidence type="ECO:0000313" key="2">
    <source>
        <dbReference type="EMBL" id="MBL0748678.1"/>
    </source>
</evidence>
<dbReference type="RefSeq" id="WP_201937638.1">
    <property type="nucleotide sequence ID" value="NZ_JAERSG010000004.1"/>
</dbReference>
<evidence type="ECO:0008006" key="4">
    <source>
        <dbReference type="Google" id="ProtNLM"/>
    </source>
</evidence>
<gene>
    <name evidence="2" type="ORF">JI751_13750</name>
</gene>
<feature type="transmembrane region" description="Helical" evidence="1">
    <location>
        <begin position="41"/>
        <end position="64"/>
    </location>
</feature>
<proteinExistence type="predicted"/>
<evidence type="ECO:0000313" key="3">
    <source>
        <dbReference type="Proteomes" id="UP000636918"/>
    </source>
</evidence>
<organism evidence="2 3">
    <name type="scientific">Nocardioides baculatus</name>
    <dbReference type="NCBI Taxonomy" id="2801337"/>
    <lineage>
        <taxon>Bacteria</taxon>
        <taxon>Bacillati</taxon>
        <taxon>Actinomycetota</taxon>
        <taxon>Actinomycetes</taxon>
        <taxon>Propionibacteriales</taxon>
        <taxon>Nocardioidaceae</taxon>
        <taxon>Nocardioides</taxon>
    </lineage>
</organism>
<reference evidence="2 3" key="1">
    <citation type="submission" date="2021-01" db="EMBL/GenBank/DDBJ databases">
        <title>Genome seq and assembly of Nocardiodes sp. G10.</title>
        <authorList>
            <person name="Chhetri G."/>
        </authorList>
    </citation>
    <scope>NUCLEOTIDE SEQUENCE [LARGE SCALE GENOMIC DNA]</scope>
    <source>
        <strain evidence="2 3">G10</strain>
    </source>
</reference>
<keyword evidence="3" id="KW-1185">Reference proteome</keyword>